<dbReference type="Gene3D" id="1.10.357.10">
    <property type="entry name" value="Tetracycline Repressor, domain 2"/>
    <property type="match status" value="1"/>
</dbReference>
<proteinExistence type="predicted"/>
<feature type="domain" description="HTH tetR-type" evidence="3">
    <location>
        <begin position="21"/>
        <end position="80"/>
    </location>
</feature>
<dbReference type="EMBL" id="CAJB01000002">
    <property type="protein sequence ID" value="CCH75983.1"/>
    <property type="molecule type" value="Genomic_DNA"/>
</dbReference>
<dbReference type="GO" id="GO:0003700">
    <property type="term" value="F:DNA-binding transcription factor activity"/>
    <property type="evidence" value="ECO:0007669"/>
    <property type="project" value="TreeGrafter"/>
</dbReference>
<dbReference type="PANTHER" id="PTHR30055:SF226">
    <property type="entry name" value="HTH-TYPE TRANSCRIPTIONAL REGULATOR PKSA"/>
    <property type="match status" value="1"/>
</dbReference>
<dbReference type="Pfam" id="PF00440">
    <property type="entry name" value="TetR_N"/>
    <property type="match status" value="1"/>
</dbReference>
<dbReference type="InterPro" id="IPR009057">
    <property type="entry name" value="Homeodomain-like_sf"/>
</dbReference>
<dbReference type="InterPro" id="IPR045823">
    <property type="entry name" value="TetR_C_32"/>
</dbReference>
<organism evidence="4 5">
    <name type="scientific">Nostocoides japonicum T1-X7</name>
    <dbReference type="NCBI Taxonomy" id="1194083"/>
    <lineage>
        <taxon>Bacteria</taxon>
        <taxon>Bacillati</taxon>
        <taxon>Actinomycetota</taxon>
        <taxon>Actinomycetes</taxon>
        <taxon>Micrococcales</taxon>
        <taxon>Intrasporangiaceae</taxon>
        <taxon>Nostocoides</taxon>
    </lineage>
</organism>
<sequence length="225" mass="24080">MAMTTDGAVDGRSSRWAEHRTQRRAELVDATVRAIRAHGPRVGMDEIAAMAGTSKTVVYRHFTDRAGLYAAVVERVESLIARDVRAAVGDPLIAVEGDGRPVVAAAVDAYLRLVERDPDVYRFVVAAPLLDRDPQAVEAGGVPTHLARQIGDLVASALRAGGRPVDVAPVWGAAVVGMVRAAADDWIRPDGATHGRTREELRDDLAALAWSGLAAVWPTRPRASR</sequence>
<evidence type="ECO:0000256" key="1">
    <source>
        <dbReference type="ARBA" id="ARBA00023125"/>
    </source>
</evidence>
<evidence type="ECO:0000259" key="3">
    <source>
        <dbReference type="PROSITE" id="PS50977"/>
    </source>
</evidence>
<dbReference type="GO" id="GO:0000976">
    <property type="term" value="F:transcription cis-regulatory region binding"/>
    <property type="evidence" value="ECO:0007669"/>
    <property type="project" value="TreeGrafter"/>
</dbReference>
<gene>
    <name evidence="4" type="ORF">BN12_100012</name>
</gene>
<evidence type="ECO:0000313" key="5">
    <source>
        <dbReference type="Proteomes" id="UP000035721"/>
    </source>
</evidence>
<name>A0A077LSM3_9MICO</name>
<dbReference type="InterPro" id="IPR001647">
    <property type="entry name" value="HTH_TetR"/>
</dbReference>
<feature type="DNA-binding region" description="H-T-H motif" evidence="2">
    <location>
        <begin position="43"/>
        <end position="62"/>
    </location>
</feature>
<keyword evidence="5" id="KW-1185">Reference proteome</keyword>
<dbReference type="STRING" id="1194083.BN12_100012"/>
<reference evidence="4 5" key="1">
    <citation type="journal article" date="2013" name="ISME J.">
        <title>A metabolic model for members of the genus Tetrasphaera involved in enhanced biological phosphorus removal.</title>
        <authorList>
            <person name="Kristiansen R."/>
            <person name="Nguyen H.T.T."/>
            <person name="Saunders A.M."/>
            <person name="Nielsen J.L."/>
            <person name="Wimmer R."/>
            <person name="Le V.Q."/>
            <person name="McIlroy S.J."/>
            <person name="Petrovski S."/>
            <person name="Seviour R.J."/>
            <person name="Calteau A."/>
            <person name="Nielsen K.L."/>
            <person name="Nielsen P.H."/>
        </authorList>
    </citation>
    <scope>NUCLEOTIDE SEQUENCE [LARGE SCALE GENOMIC DNA]</scope>
    <source>
        <strain evidence="4 5">T1-X7</strain>
    </source>
</reference>
<accession>A0A077LSM3</accession>
<dbReference type="InterPro" id="IPR050109">
    <property type="entry name" value="HTH-type_TetR-like_transc_reg"/>
</dbReference>
<dbReference type="SUPFAM" id="SSF46689">
    <property type="entry name" value="Homeodomain-like"/>
    <property type="match status" value="1"/>
</dbReference>
<dbReference type="Proteomes" id="UP000035721">
    <property type="component" value="Unassembled WGS sequence"/>
</dbReference>
<dbReference type="PANTHER" id="PTHR30055">
    <property type="entry name" value="HTH-TYPE TRANSCRIPTIONAL REGULATOR RUTR"/>
    <property type="match status" value="1"/>
</dbReference>
<dbReference type="RefSeq" id="WP_200901126.1">
    <property type="nucleotide sequence ID" value="NZ_HF570958.1"/>
</dbReference>
<dbReference type="AlphaFoldDB" id="A0A077LSM3"/>
<dbReference type="PROSITE" id="PS50977">
    <property type="entry name" value="HTH_TETR_2"/>
    <property type="match status" value="1"/>
</dbReference>
<keyword evidence="1 2" id="KW-0238">DNA-binding</keyword>
<dbReference type="SUPFAM" id="SSF48498">
    <property type="entry name" value="Tetracyclin repressor-like, C-terminal domain"/>
    <property type="match status" value="1"/>
</dbReference>
<evidence type="ECO:0000313" key="4">
    <source>
        <dbReference type="EMBL" id="CCH75983.1"/>
    </source>
</evidence>
<dbReference type="InterPro" id="IPR036271">
    <property type="entry name" value="Tet_transcr_reg_TetR-rel_C_sf"/>
</dbReference>
<dbReference type="Pfam" id="PF19344">
    <property type="entry name" value="TetR_C_32"/>
    <property type="match status" value="1"/>
</dbReference>
<protein>
    <submittedName>
        <fullName evidence="4">Putative TetR-family transcriptional regulator</fullName>
    </submittedName>
</protein>
<evidence type="ECO:0000256" key="2">
    <source>
        <dbReference type="PROSITE-ProRule" id="PRU00335"/>
    </source>
</evidence>
<comment type="caution">
    <text evidence="4">The sequence shown here is derived from an EMBL/GenBank/DDBJ whole genome shotgun (WGS) entry which is preliminary data.</text>
</comment>